<keyword evidence="3" id="KW-1185">Reference proteome</keyword>
<proteinExistence type="predicted"/>
<organism evidence="2 3">
    <name type="scientific">Pasteurella oralis</name>
    <dbReference type="NCBI Taxonomy" id="1071947"/>
    <lineage>
        <taxon>Bacteria</taxon>
        <taxon>Pseudomonadati</taxon>
        <taxon>Pseudomonadota</taxon>
        <taxon>Gammaproteobacteria</taxon>
        <taxon>Pasteurellales</taxon>
        <taxon>Pasteurellaceae</taxon>
        <taxon>Pasteurella</taxon>
    </lineage>
</organism>
<dbReference type="Proteomes" id="UP001597420">
    <property type="component" value="Unassembled WGS sequence"/>
</dbReference>
<evidence type="ECO:0000313" key="2">
    <source>
        <dbReference type="EMBL" id="MFD1805787.1"/>
    </source>
</evidence>
<evidence type="ECO:0000256" key="1">
    <source>
        <dbReference type="SAM" id="SignalP"/>
    </source>
</evidence>
<reference evidence="3" key="1">
    <citation type="journal article" date="2019" name="Int. J. Syst. Evol. Microbiol.">
        <title>The Global Catalogue of Microorganisms (GCM) 10K type strain sequencing project: providing services to taxonomists for standard genome sequencing and annotation.</title>
        <authorList>
            <consortium name="The Broad Institute Genomics Platform"/>
            <consortium name="The Broad Institute Genome Sequencing Center for Infectious Disease"/>
            <person name="Wu L."/>
            <person name="Ma J."/>
        </authorList>
    </citation>
    <scope>NUCLEOTIDE SEQUENCE [LARGE SCALE GENOMIC DNA]</scope>
    <source>
        <strain evidence="3">CCM 7950</strain>
    </source>
</reference>
<protein>
    <submittedName>
        <fullName evidence="2">Outer membrane beta-barrel protein</fullName>
    </submittedName>
</protein>
<comment type="caution">
    <text evidence="2">The sequence shown here is derived from an EMBL/GenBank/DDBJ whole genome shotgun (WGS) entry which is preliminary data.</text>
</comment>
<gene>
    <name evidence="2" type="ORF">ACFSAV_05255</name>
</gene>
<name>A0ABW4NVZ3_9PAST</name>
<dbReference type="RefSeq" id="WP_379097024.1">
    <property type="nucleotide sequence ID" value="NZ_JBHUFP010000005.1"/>
</dbReference>
<keyword evidence="1" id="KW-0732">Signal</keyword>
<feature type="signal peptide" evidence="1">
    <location>
        <begin position="1"/>
        <end position="20"/>
    </location>
</feature>
<dbReference type="InterPro" id="IPR011250">
    <property type="entry name" value="OMP/PagP_B-barrel"/>
</dbReference>
<sequence>MKIKSLILITSSLIPAITVAQTSQTNFYVKAGIDLTSRFETLKIHSGFDESYHHFARGSKKNTFSPSIFLETTYNILPQTEVGLGVGYIKRKGFNYYHEYNLFKEEYKINRYSSIPIYLTFKQNFSLNQDTKIYFKSDLGYSFNKTRKTLYKANSPPYRNTIHFKTKDGLYLGLGVGIEYKSFLTEIGYYHTNSAVTYVSRHYKTNAHSSYNNDALRLSIGFKF</sequence>
<dbReference type="Gene3D" id="2.40.160.20">
    <property type="match status" value="1"/>
</dbReference>
<feature type="chain" id="PRO_5045851353" evidence="1">
    <location>
        <begin position="21"/>
        <end position="224"/>
    </location>
</feature>
<accession>A0ABW4NVZ3</accession>
<dbReference type="EMBL" id="JBHUFP010000005">
    <property type="protein sequence ID" value="MFD1805787.1"/>
    <property type="molecule type" value="Genomic_DNA"/>
</dbReference>
<evidence type="ECO:0000313" key="3">
    <source>
        <dbReference type="Proteomes" id="UP001597420"/>
    </source>
</evidence>
<dbReference type="SUPFAM" id="SSF56925">
    <property type="entry name" value="OMPA-like"/>
    <property type="match status" value="1"/>
</dbReference>